<evidence type="ECO:0008006" key="3">
    <source>
        <dbReference type="Google" id="ProtNLM"/>
    </source>
</evidence>
<protein>
    <recommendedName>
        <fullName evidence="3">Sodium transporter</fullName>
    </recommendedName>
</protein>
<gene>
    <name evidence="1" type="ORF">SAMN02910293_00259</name>
</gene>
<name>A0A1G6A979_9STRE</name>
<dbReference type="EMBL" id="FMXP01000003">
    <property type="protein sequence ID" value="SDB04984.1"/>
    <property type="molecule type" value="Genomic_DNA"/>
</dbReference>
<keyword evidence="2" id="KW-1185">Reference proteome</keyword>
<dbReference type="AlphaFoldDB" id="A0A1G6A979"/>
<accession>A0A1G6A979</accession>
<organism evidence="1 2">
    <name type="scientific">Streptococcus henryi</name>
    <dbReference type="NCBI Taxonomy" id="439219"/>
    <lineage>
        <taxon>Bacteria</taxon>
        <taxon>Bacillati</taxon>
        <taxon>Bacillota</taxon>
        <taxon>Bacilli</taxon>
        <taxon>Lactobacillales</taxon>
        <taxon>Streptococcaceae</taxon>
        <taxon>Streptococcus</taxon>
    </lineage>
</organism>
<sequence length="131" mass="14980">MNTIKELIDNLPFRASFYDKNSNLLYSNNQSDGSFFPEDEEETLPQWILEQLQSSSEKSLHLQVPTDSFDQILMQSYQAIYNQEKEFVGVITYIQDLKPILSSYLKESGQAIVGWSDVTSGASISNHLFDE</sequence>
<reference evidence="1 2" key="1">
    <citation type="submission" date="2016-10" db="EMBL/GenBank/DDBJ databases">
        <authorList>
            <person name="de Groot N.N."/>
        </authorList>
    </citation>
    <scope>NUCLEOTIDE SEQUENCE [LARGE SCALE GENOMIC DNA]</scope>
    <source>
        <strain evidence="1 2">A-4</strain>
    </source>
</reference>
<proteinExistence type="predicted"/>
<dbReference type="eggNOG" id="COG2461">
    <property type="taxonomic scope" value="Bacteria"/>
</dbReference>
<evidence type="ECO:0000313" key="1">
    <source>
        <dbReference type="EMBL" id="SDB04984.1"/>
    </source>
</evidence>
<dbReference type="Proteomes" id="UP000182508">
    <property type="component" value="Unassembled WGS sequence"/>
</dbReference>
<evidence type="ECO:0000313" key="2">
    <source>
        <dbReference type="Proteomes" id="UP000182508"/>
    </source>
</evidence>
<dbReference type="STRING" id="439219.SAMN02910293_00259"/>
<dbReference type="Gene3D" id="3.30.450.20">
    <property type="entry name" value="PAS domain"/>
    <property type="match status" value="1"/>
</dbReference>
<dbReference type="RefSeq" id="WP_018164312.1">
    <property type="nucleotide sequence ID" value="NZ_FMXP01000003.1"/>
</dbReference>